<keyword evidence="10" id="KW-1185">Reference proteome</keyword>
<evidence type="ECO:0000256" key="5">
    <source>
        <dbReference type="ARBA" id="ARBA00022968"/>
    </source>
</evidence>
<evidence type="ECO:0000256" key="1">
    <source>
        <dbReference type="ARBA" id="ARBA00004606"/>
    </source>
</evidence>
<dbReference type="InterPro" id="IPR029063">
    <property type="entry name" value="SAM-dependent_MTases_sf"/>
</dbReference>
<protein>
    <recommendedName>
        <fullName evidence="8">Methyltransferase</fullName>
        <ecNumber evidence="8">2.1.1.-</ecNumber>
    </recommendedName>
</protein>
<name>A0ABU6XG72_9FABA</name>
<gene>
    <name evidence="9" type="ORF">PIB30_053241</name>
</gene>
<sequence length="215" mass="23996">MRPLNVPLWGSTVDTAALSLSVFTCSSAKISGRRRRGTIFKGWVAWMIDRSHQRKGIAPRSMSEVKNKLDFLLRLGPDMSMKILTHLDDPCDLLRISTLSRADAYIDELTSVIPIAGGSIRTALDTGCGVASWGAYMLKRNVLTMFFAPKDNHETQVQFALERGVPTVIGVLGTMHLPYPARAFYMAQCSRCLQNTWAMRAQTNRLLNFVCDIKV</sequence>
<evidence type="ECO:0000256" key="6">
    <source>
        <dbReference type="ARBA" id="ARBA00023180"/>
    </source>
</evidence>
<dbReference type="EC" id="2.1.1.-" evidence="8"/>
<evidence type="ECO:0000256" key="3">
    <source>
        <dbReference type="ARBA" id="ARBA00022603"/>
    </source>
</evidence>
<dbReference type="Pfam" id="PF03141">
    <property type="entry name" value="Methyltransf_29"/>
    <property type="match status" value="1"/>
</dbReference>
<dbReference type="EMBL" id="JASCZI010211842">
    <property type="protein sequence ID" value="MED6197062.1"/>
    <property type="molecule type" value="Genomic_DNA"/>
</dbReference>
<dbReference type="InterPro" id="IPR004159">
    <property type="entry name" value="Put_SAM_MeTrfase"/>
</dbReference>
<accession>A0ABU6XG72</accession>
<evidence type="ECO:0000313" key="9">
    <source>
        <dbReference type="EMBL" id="MED6197062.1"/>
    </source>
</evidence>
<keyword evidence="6 8" id="KW-0325">Glycoprotein</keyword>
<evidence type="ECO:0000313" key="10">
    <source>
        <dbReference type="Proteomes" id="UP001341840"/>
    </source>
</evidence>
<dbReference type="Proteomes" id="UP001341840">
    <property type="component" value="Unassembled WGS sequence"/>
</dbReference>
<dbReference type="PANTHER" id="PTHR10108">
    <property type="entry name" value="SAM-DEPENDENT METHYLTRANSFERASE"/>
    <property type="match status" value="1"/>
</dbReference>
<evidence type="ECO:0000256" key="8">
    <source>
        <dbReference type="RuleBase" id="RU366043"/>
    </source>
</evidence>
<keyword evidence="5 8" id="KW-0735">Signal-anchor</keyword>
<organism evidence="9 10">
    <name type="scientific">Stylosanthes scabra</name>
    <dbReference type="NCBI Taxonomy" id="79078"/>
    <lineage>
        <taxon>Eukaryota</taxon>
        <taxon>Viridiplantae</taxon>
        <taxon>Streptophyta</taxon>
        <taxon>Embryophyta</taxon>
        <taxon>Tracheophyta</taxon>
        <taxon>Spermatophyta</taxon>
        <taxon>Magnoliopsida</taxon>
        <taxon>eudicotyledons</taxon>
        <taxon>Gunneridae</taxon>
        <taxon>Pentapetalae</taxon>
        <taxon>rosids</taxon>
        <taxon>fabids</taxon>
        <taxon>Fabales</taxon>
        <taxon>Fabaceae</taxon>
        <taxon>Papilionoideae</taxon>
        <taxon>50 kb inversion clade</taxon>
        <taxon>dalbergioids sensu lato</taxon>
        <taxon>Dalbergieae</taxon>
        <taxon>Pterocarpus clade</taxon>
        <taxon>Stylosanthes</taxon>
    </lineage>
</organism>
<reference evidence="9 10" key="1">
    <citation type="journal article" date="2023" name="Plants (Basel)">
        <title>Bridging the Gap: Combining Genomics and Transcriptomics Approaches to Understand Stylosanthes scabra, an Orphan Legume from the Brazilian Caatinga.</title>
        <authorList>
            <person name="Ferreira-Neto J.R.C."/>
            <person name="da Silva M.D."/>
            <person name="Binneck E."/>
            <person name="de Melo N.F."/>
            <person name="da Silva R.H."/>
            <person name="de Melo A.L.T.M."/>
            <person name="Pandolfi V."/>
            <person name="Bustamante F.O."/>
            <person name="Brasileiro-Vidal A.C."/>
            <person name="Benko-Iseppon A.M."/>
        </authorList>
    </citation>
    <scope>NUCLEOTIDE SEQUENCE [LARGE SCALE GENOMIC DNA]</scope>
    <source>
        <tissue evidence="9">Leaves</tissue>
    </source>
</reference>
<keyword evidence="5 8" id="KW-0812">Transmembrane</keyword>
<comment type="subcellular location">
    <subcellularLocation>
        <location evidence="7">Endomembrane system</location>
        <topology evidence="7">Single-pass membrane protein</topology>
    </subcellularLocation>
    <subcellularLocation>
        <location evidence="1 8">Membrane</location>
        <topology evidence="1 8">Single-pass type II membrane protein</topology>
    </subcellularLocation>
</comment>
<comment type="similarity">
    <text evidence="2 8">Belongs to the methyltransferase superfamily.</text>
</comment>
<keyword evidence="4 8" id="KW-0808">Transferase</keyword>
<dbReference type="SUPFAM" id="SSF53335">
    <property type="entry name" value="S-adenosyl-L-methionine-dependent methyltransferases"/>
    <property type="match status" value="1"/>
</dbReference>
<evidence type="ECO:0000256" key="7">
    <source>
        <dbReference type="ARBA" id="ARBA00037847"/>
    </source>
</evidence>
<keyword evidence="3 8" id="KW-0489">Methyltransferase</keyword>
<evidence type="ECO:0000256" key="4">
    <source>
        <dbReference type="ARBA" id="ARBA00022679"/>
    </source>
</evidence>
<evidence type="ECO:0000256" key="2">
    <source>
        <dbReference type="ARBA" id="ARBA00008361"/>
    </source>
</evidence>
<proteinExistence type="inferred from homology"/>
<comment type="caution">
    <text evidence="9">The sequence shown here is derived from an EMBL/GenBank/DDBJ whole genome shotgun (WGS) entry which is preliminary data.</text>
</comment>
<dbReference type="PANTHER" id="PTHR10108:SF1104">
    <property type="entry name" value="METHYLTRANSFERASE PMT14-RELATED"/>
    <property type="match status" value="1"/>
</dbReference>